<gene>
    <name evidence="2" type="ORF">MG293_001823</name>
</gene>
<feature type="chain" id="PRO_5042154273" evidence="1">
    <location>
        <begin position="23"/>
        <end position="135"/>
    </location>
</feature>
<keyword evidence="1" id="KW-0732">Signal</keyword>
<dbReference type="AlphaFoldDB" id="A0AAD4YIG8"/>
<organism evidence="2 3">
    <name type="scientific">Ovis ammon polii</name>
    <dbReference type="NCBI Taxonomy" id="230172"/>
    <lineage>
        <taxon>Eukaryota</taxon>
        <taxon>Metazoa</taxon>
        <taxon>Chordata</taxon>
        <taxon>Craniata</taxon>
        <taxon>Vertebrata</taxon>
        <taxon>Euteleostomi</taxon>
        <taxon>Mammalia</taxon>
        <taxon>Eutheria</taxon>
        <taxon>Laurasiatheria</taxon>
        <taxon>Artiodactyla</taxon>
        <taxon>Ruminantia</taxon>
        <taxon>Pecora</taxon>
        <taxon>Bovidae</taxon>
        <taxon>Caprinae</taxon>
        <taxon>Ovis</taxon>
    </lineage>
</organism>
<reference evidence="2" key="1">
    <citation type="submission" date="2022-03" db="EMBL/GenBank/DDBJ databases">
        <title>Genomic analyses of argali, domestic sheep and their hybrids provide insights into chromosomal evolution, heterosis and genetic basis of agronomic traits.</title>
        <authorList>
            <person name="Li M."/>
        </authorList>
    </citation>
    <scope>NUCLEOTIDE SEQUENCE</scope>
    <source>
        <strain evidence="2">CAU-MHL-2022a</strain>
        <tissue evidence="2">Skin</tissue>
    </source>
</reference>
<proteinExistence type="predicted"/>
<dbReference type="Proteomes" id="UP001214576">
    <property type="component" value="Unassembled WGS sequence"/>
</dbReference>
<dbReference type="EMBL" id="JAKZEL010000001">
    <property type="protein sequence ID" value="KAI4549493.1"/>
    <property type="molecule type" value="Genomic_DNA"/>
</dbReference>
<protein>
    <submittedName>
        <fullName evidence="2">Uncharacterized protein</fullName>
    </submittedName>
</protein>
<comment type="caution">
    <text evidence="2">The sequence shown here is derived from an EMBL/GenBank/DDBJ whole genome shotgun (WGS) entry which is preliminary data.</text>
</comment>
<evidence type="ECO:0000256" key="1">
    <source>
        <dbReference type="SAM" id="SignalP"/>
    </source>
</evidence>
<evidence type="ECO:0000313" key="3">
    <source>
        <dbReference type="Proteomes" id="UP001214576"/>
    </source>
</evidence>
<feature type="signal peptide" evidence="1">
    <location>
        <begin position="1"/>
        <end position="22"/>
    </location>
</feature>
<sequence length="135" mass="15252">MQASGLLLHWELWLGFIDYKSGWSIHSVTNGNIFMAEQYSTGVRKQTLGGHKQNLVCTRTQKKGTVAPQENKRVRLVFCSCIYEMETKQVPVAQEFGERNRRSLSPFPPLLLSFLGGPLAHPVKQTVTVQHPQKS</sequence>
<keyword evidence="3" id="KW-1185">Reference proteome</keyword>
<accession>A0AAD4YIG8</accession>
<name>A0AAD4YIG8_OVIAM</name>
<evidence type="ECO:0000313" key="2">
    <source>
        <dbReference type="EMBL" id="KAI4549493.1"/>
    </source>
</evidence>